<dbReference type="EMBL" id="CP000440">
    <property type="protein sequence ID" value="ABI88235.1"/>
    <property type="molecule type" value="Genomic_DNA"/>
</dbReference>
<name>Q0BC88_BURCM</name>
<evidence type="ECO:0000259" key="1">
    <source>
        <dbReference type="Pfam" id="PF10276"/>
    </source>
</evidence>
<feature type="domain" description="Zinc finger CHCC-type" evidence="1">
    <location>
        <begin position="37"/>
        <end position="59"/>
    </location>
</feature>
<dbReference type="Proteomes" id="UP000000662">
    <property type="component" value="Chromosome 1"/>
</dbReference>
<proteinExistence type="predicted"/>
<dbReference type="Gene3D" id="2.60.260.40">
    <property type="entry name" value="q5lls5 like domains"/>
    <property type="match status" value="1"/>
</dbReference>
<dbReference type="KEGG" id="bam:Bamb_2679"/>
<accession>Q0BC88</accession>
<keyword evidence="3" id="KW-1185">Reference proteome</keyword>
<sequence>MIRESLMSEIKEMPLVELTAKDLPAYCPNPAMARWSAHPRVFIDVSHGEARCPYCGTRYKLRDGEVVKGH</sequence>
<evidence type="ECO:0000313" key="3">
    <source>
        <dbReference type="Proteomes" id="UP000000662"/>
    </source>
</evidence>
<dbReference type="AlphaFoldDB" id="Q0BC88"/>
<dbReference type="eggNOG" id="COG4391">
    <property type="taxonomic scope" value="Bacteria"/>
</dbReference>
<dbReference type="Pfam" id="PF10276">
    <property type="entry name" value="zf-CHCC"/>
    <property type="match status" value="1"/>
</dbReference>
<reference evidence="2" key="1">
    <citation type="submission" date="2009-01" db="EMBL/GenBank/DDBJ databases">
        <title>Complete sequence of Chromosome 1 of Burkholderia cepacia AMMD.</title>
        <authorList>
            <consortium name="US DOE Joint Genome Institute"/>
            <person name="Copeland A."/>
            <person name="Lucas S."/>
            <person name="Lapidus A."/>
            <person name="Barry K."/>
            <person name="Detter J.C."/>
            <person name="Glavina del Rio T."/>
            <person name="Hammon N."/>
            <person name="Israni S."/>
            <person name="Pitluck S."/>
            <person name="Bruce D."/>
            <person name="Chain P."/>
            <person name="Malfatti S."/>
            <person name="Shin M."/>
            <person name="Vergez L."/>
            <person name="Schmutz J."/>
            <person name="Larimer F."/>
            <person name="Land M."/>
            <person name="Hauser L."/>
            <person name="Kyrpides N."/>
            <person name="Kim E."/>
            <person name="Parke J."/>
            <person name="Coenye T."/>
            <person name="Konstantinidis K."/>
            <person name="Ramette A."/>
            <person name="Tiedje J."/>
            <person name="Richardson P."/>
        </authorList>
    </citation>
    <scope>NUCLEOTIDE SEQUENCE [LARGE SCALE GENOMIC DNA]</scope>
    <source>
        <strain evidence="2">AMMD</strain>
    </source>
</reference>
<evidence type="ECO:0000313" key="2">
    <source>
        <dbReference type="EMBL" id="ABI88235.1"/>
    </source>
</evidence>
<organism evidence="2 3">
    <name type="scientific">Burkholderia ambifaria (strain ATCC BAA-244 / DSM 16087 / CCUG 44356 / LMG 19182 / AMMD)</name>
    <name type="common">Burkholderia cepacia (strain AMMD)</name>
    <dbReference type="NCBI Taxonomy" id="339670"/>
    <lineage>
        <taxon>Bacteria</taxon>
        <taxon>Pseudomonadati</taxon>
        <taxon>Pseudomonadota</taxon>
        <taxon>Betaproteobacteria</taxon>
        <taxon>Burkholderiales</taxon>
        <taxon>Burkholderiaceae</taxon>
        <taxon>Burkholderia</taxon>
        <taxon>Burkholderia cepacia complex</taxon>
    </lineage>
</organism>
<protein>
    <recommendedName>
        <fullName evidence="1">Zinc finger CHCC-type domain-containing protein</fullName>
    </recommendedName>
</protein>
<dbReference type="InterPro" id="IPR019401">
    <property type="entry name" value="Znf_CHCC"/>
</dbReference>
<gene>
    <name evidence="2" type="ordered locus">Bamb_2679</name>
</gene>